<gene>
    <name evidence="2" type="ORF">POVWA1_009040</name>
    <name evidence="3" type="ORF">POVWA2_009060</name>
</gene>
<keyword evidence="5" id="KW-1185">Reference proteome</keyword>
<feature type="compositionally biased region" description="Basic and acidic residues" evidence="1">
    <location>
        <begin position="45"/>
        <end position="77"/>
    </location>
</feature>
<evidence type="ECO:0000313" key="2">
    <source>
        <dbReference type="EMBL" id="SBT31833.1"/>
    </source>
</evidence>
<dbReference type="EMBL" id="FLRD01000026">
    <property type="protein sequence ID" value="SBT31833.1"/>
    <property type="molecule type" value="Genomic_DNA"/>
</dbReference>
<dbReference type="Proteomes" id="UP000078550">
    <property type="component" value="Unassembled WGS sequence"/>
</dbReference>
<feature type="region of interest" description="Disordered" evidence="1">
    <location>
        <begin position="43"/>
        <end position="86"/>
    </location>
</feature>
<evidence type="ECO:0000313" key="5">
    <source>
        <dbReference type="Proteomes" id="UP000078555"/>
    </source>
</evidence>
<dbReference type="AlphaFoldDB" id="A0A1A8YLA5"/>
<dbReference type="Proteomes" id="UP000078555">
    <property type="component" value="Unassembled WGS sequence"/>
</dbReference>
<organism evidence="3 4">
    <name type="scientific">Plasmodium ovale wallikeri</name>
    <dbReference type="NCBI Taxonomy" id="864142"/>
    <lineage>
        <taxon>Eukaryota</taxon>
        <taxon>Sar</taxon>
        <taxon>Alveolata</taxon>
        <taxon>Apicomplexa</taxon>
        <taxon>Aconoidasida</taxon>
        <taxon>Haemosporida</taxon>
        <taxon>Plasmodiidae</taxon>
        <taxon>Plasmodium</taxon>
        <taxon>Plasmodium (Plasmodium)</taxon>
    </lineage>
</organism>
<reference evidence="4 5" key="2">
    <citation type="submission" date="2016-05" db="EMBL/GenBank/DDBJ databases">
        <authorList>
            <person name="Naeem Raeece"/>
        </authorList>
    </citation>
    <scope>NUCLEOTIDE SEQUENCE [LARGE SCALE GENOMIC DNA]</scope>
</reference>
<protein>
    <submittedName>
        <fullName evidence="3">Uncharacterized protein</fullName>
    </submittedName>
</protein>
<accession>A0A1A8YLA5</accession>
<dbReference type="EMBL" id="FLRE01000034">
    <property type="protein sequence ID" value="SBT32344.1"/>
    <property type="molecule type" value="Genomic_DNA"/>
</dbReference>
<evidence type="ECO:0000256" key="1">
    <source>
        <dbReference type="SAM" id="MobiDB-lite"/>
    </source>
</evidence>
<reference evidence="3" key="1">
    <citation type="submission" date="2016-05" db="EMBL/GenBank/DDBJ databases">
        <authorList>
            <person name="Lavstsen T."/>
            <person name="Jespersen J.S."/>
        </authorList>
    </citation>
    <scope>NUCLEOTIDE SEQUENCE [LARGE SCALE GENOMIC DNA]</scope>
</reference>
<sequence length="107" mass="12370">MLGEEKEYTYCSQAIGEDPGLFGAYLEGDFGFLFEKLRKVRAQRAKGEGKGRKQREKTKGENKGRKQREKTKGENKGRKQREIKKERTAQMCTPLCIPIFCKNLKHT</sequence>
<evidence type="ECO:0000313" key="3">
    <source>
        <dbReference type="EMBL" id="SBT32344.1"/>
    </source>
</evidence>
<evidence type="ECO:0000313" key="4">
    <source>
        <dbReference type="Proteomes" id="UP000078550"/>
    </source>
</evidence>
<proteinExistence type="predicted"/>
<name>A0A1A8YLA5_PLAOA</name>